<gene>
    <name evidence="1" type="ORF">FMM06_03180</name>
</gene>
<name>A0A552UG58_9SPHN</name>
<reference evidence="1 2" key="1">
    <citation type="submission" date="2019-07" db="EMBL/GenBank/DDBJ databases">
        <title>Novel species isolated from glacier.</title>
        <authorList>
            <person name="Liu Q."/>
            <person name="Xin Y.-H."/>
        </authorList>
    </citation>
    <scope>NUCLEOTIDE SEQUENCE [LARGE SCALE GENOMIC DNA]</scope>
    <source>
        <strain evidence="1 2">LB1R16</strain>
    </source>
</reference>
<evidence type="ECO:0000313" key="1">
    <source>
        <dbReference type="EMBL" id="TRW17212.1"/>
    </source>
</evidence>
<proteinExistence type="predicted"/>
<keyword evidence="2" id="KW-1185">Reference proteome</keyword>
<comment type="caution">
    <text evidence="1">The sequence shown here is derived from an EMBL/GenBank/DDBJ whole genome shotgun (WGS) entry which is preliminary data.</text>
</comment>
<sequence length="77" mass="8100">MTALAIDSAAYRQPPAARGDLCNLLQVAASALHLIERQLDDDLRPLIRVGLAAIGQAAATANPTPQAVAPRFARMIP</sequence>
<dbReference type="RefSeq" id="WP_143554757.1">
    <property type="nucleotide sequence ID" value="NZ_VJWA01000001.1"/>
</dbReference>
<organism evidence="1 2">
    <name type="scientific">Glacieibacterium frigidum</name>
    <dbReference type="NCBI Taxonomy" id="2593303"/>
    <lineage>
        <taxon>Bacteria</taxon>
        <taxon>Pseudomonadati</taxon>
        <taxon>Pseudomonadota</taxon>
        <taxon>Alphaproteobacteria</taxon>
        <taxon>Sphingomonadales</taxon>
        <taxon>Sphingosinicellaceae</taxon>
        <taxon>Glacieibacterium</taxon>
    </lineage>
</organism>
<dbReference type="Proteomes" id="UP000317894">
    <property type="component" value="Unassembled WGS sequence"/>
</dbReference>
<accession>A0A552UG58</accession>
<protein>
    <submittedName>
        <fullName evidence="1">Uncharacterized protein</fullName>
    </submittedName>
</protein>
<dbReference type="AlphaFoldDB" id="A0A552UG58"/>
<evidence type="ECO:0000313" key="2">
    <source>
        <dbReference type="Proteomes" id="UP000317894"/>
    </source>
</evidence>
<dbReference type="EMBL" id="VJWA01000001">
    <property type="protein sequence ID" value="TRW17212.1"/>
    <property type="molecule type" value="Genomic_DNA"/>
</dbReference>